<feature type="transmembrane region" description="Helical" evidence="1">
    <location>
        <begin position="73"/>
        <end position="93"/>
    </location>
</feature>
<dbReference type="InterPro" id="IPR047789">
    <property type="entry name" value="CU044_5270-like"/>
</dbReference>
<dbReference type="Proteomes" id="UP001589693">
    <property type="component" value="Unassembled WGS sequence"/>
</dbReference>
<comment type="caution">
    <text evidence="2">The sequence shown here is derived from an EMBL/GenBank/DDBJ whole genome shotgun (WGS) entry which is preliminary data.</text>
</comment>
<evidence type="ECO:0000313" key="3">
    <source>
        <dbReference type="Proteomes" id="UP001589693"/>
    </source>
</evidence>
<keyword evidence="1" id="KW-0812">Transmembrane</keyword>
<evidence type="ECO:0000256" key="1">
    <source>
        <dbReference type="SAM" id="Phobius"/>
    </source>
</evidence>
<reference evidence="2 3" key="1">
    <citation type="submission" date="2024-09" db="EMBL/GenBank/DDBJ databases">
        <authorList>
            <person name="Sun Q."/>
            <person name="Mori K."/>
        </authorList>
    </citation>
    <scope>NUCLEOTIDE SEQUENCE [LARGE SCALE GENOMIC DNA]</scope>
    <source>
        <strain evidence="2 3">TBRC 7907</strain>
    </source>
</reference>
<dbReference type="EMBL" id="JBHLZU010000010">
    <property type="protein sequence ID" value="MFB9904546.1"/>
    <property type="molecule type" value="Genomic_DNA"/>
</dbReference>
<accession>A0ABV5ZXV1</accession>
<dbReference type="RefSeq" id="WP_377851755.1">
    <property type="nucleotide sequence ID" value="NZ_JBHLZU010000010.1"/>
</dbReference>
<proteinExistence type="predicted"/>
<evidence type="ECO:0000313" key="2">
    <source>
        <dbReference type="EMBL" id="MFB9904546.1"/>
    </source>
</evidence>
<dbReference type="NCBIfam" id="NF038083">
    <property type="entry name" value="CU044_5270_fam"/>
    <property type="match status" value="1"/>
</dbReference>
<keyword evidence="1" id="KW-0472">Membrane</keyword>
<name>A0ABV5ZXV1_9PSEU</name>
<keyword evidence="3" id="KW-1185">Reference proteome</keyword>
<organism evidence="2 3">
    <name type="scientific">Allokutzneria oryzae</name>
    <dbReference type="NCBI Taxonomy" id="1378989"/>
    <lineage>
        <taxon>Bacteria</taxon>
        <taxon>Bacillati</taxon>
        <taxon>Actinomycetota</taxon>
        <taxon>Actinomycetes</taxon>
        <taxon>Pseudonocardiales</taxon>
        <taxon>Pseudonocardiaceae</taxon>
        <taxon>Allokutzneria</taxon>
    </lineage>
</organism>
<keyword evidence="1" id="KW-1133">Transmembrane helix</keyword>
<protein>
    <submittedName>
        <fullName evidence="2">CU044_5270 family protein</fullName>
    </submittedName>
</protein>
<sequence>MRDEELDRALDAGLDRLADVPDMTESAFQSGRARLFAAMSESTTTPEDELTITQDAPAVTTEKSAPSRKPRRWLAAAAAVGVLTAGGLLSQAIGFDSAGEAHAEAVAKLNKAADLAAVNTDLQVGPGQYLYRALLFDGISTYSEGTASHGAGIQETWIPGDRGADWLERRADIGEPAWVPGLEGSGKPAGTPKGLLGEWRAKCGNFSYFAKGSERSCDKGDWYNPTPEFLASLPKDPQQLYQRLVAEHPHGDAAVVTGVGSLLGTGRVPADVRAALYRALALVPSMTTTADVANLDGRKGTALGVRSGKEFREIIIDPATGQYIGERSVVAEADGGLQPGTVRTSSALRTGVVADAGTPPAK</sequence>
<gene>
    <name evidence="2" type="ORF">ACFFQA_11445</name>
</gene>